<feature type="compositionally biased region" description="Acidic residues" evidence="1">
    <location>
        <begin position="142"/>
        <end position="151"/>
    </location>
</feature>
<feature type="compositionally biased region" description="Basic residues" evidence="1">
    <location>
        <begin position="179"/>
        <end position="188"/>
    </location>
</feature>
<keyword evidence="4" id="KW-1185">Reference proteome</keyword>
<dbReference type="OrthoDB" id="74813at2759"/>
<feature type="region of interest" description="Disordered" evidence="1">
    <location>
        <begin position="133"/>
        <end position="247"/>
    </location>
</feature>
<feature type="domain" description="Coilin N-terminal" evidence="2">
    <location>
        <begin position="6"/>
        <end position="199"/>
    </location>
</feature>
<dbReference type="Pfam" id="PF15862">
    <property type="entry name" value="Coilin_N"/>
    <property type="match status" value="1"/>
</dbReference>
<protein>
    <recommendedName>
        <fullName evidence="2">Coilin N-terminal domain-containing protein</fullName>
    </recommendedName>
</protein>
<feature type="compositionally biased region" description="Basic and acidic residues" evidence="1">
    <location>
        <begin position="198"/>
        <end position="230"/>
    </location>
</feature>
<name>S8C2B5_9LAMI</name>
<organism evidence="3 4">
    <name type="scientific">Genlisea aurea</name>
    <dbReference type="NCBI Taxonomy" id="192259"/>
    <lineage>
        <taxon>Eukaryota</taxon>
        <taxon>Viridiplantae</taxon>
        <taxon>Streptophyta</taxon>
        <taxon>Embryophyta</taxon>
        <taxon>Tracheophyta</taxon>
        <taxon>Spermatophyta</taxon>
        <taxon>Magnoliopsida</taxon>
        <taxon>eudicotyledons</taxon>
        <taxon>Gunneridae</taxon>
        <taxon>Pentapetalae</taxon>
        <taxon>asterids</taxon>
        <taxon>lamiids</taxon>
        <taxon>Lamiales</taxon>
        <taxon>Lentibulariaceae</taxon>
        <taxon>Genlisea</taxon>
    </lineage>
</organism>
<accession>S8C2B5</accession>
<gene>
    <name evidence="3" type="ORF">M569_13881</name>
</gene>
<dbReference type="Proteomes" id="UP000015453">
    <property type="component" value="Unassembled WGS sequence"/>
</dbReference>
<dbReference type="GO" id="GO:0030619">
    <property type="term" value="F:U1 snRNA binding"/>
    <property type="evidence" value="ECO:0007669"/>
    <property type="project" value="TreeGrafter"/>
</dbReference>
<dbReference type="GO" id="GO:0015030">
    <property type="term" value="C:Cajal body"/>
    <property type="evidence" value="ECO:0007669"/>
    <property type="project" value="TreeGrafter"/>
</dbReference>
<dbReference type="AlphaFoldDB" id="S8C2B5"/>
<sequence>MEKAKRIRVIFKDKDILSEADKLEGLKRSWILFKPQEHGTVSDVVSHLLRSFQLHDSCPDGLVLSISGFVLPSFESSCILKDDEVISVRKKKKKKEILLIEDNHVANGAGNLVAQERIRMKNPILQLENVACEKKKGKSDSDESEEVDEEILFGSITDPGTSNLDPQNRKRKTNEMLSHSKKKKKRHRETGYTDEDAPEKLENSCKDKFLVEKEVIESLEKKDSDERNVETDSEEAISADTDDEFTR</sequence>
<dbReference type="InterPro" id="IPR024822">
    <property type="entry name" value="Coilin"/>
</dbReference>
<dbReference type="GO" id="GO:0030620">
    <property type="term" value="F:U2 snRNA binding"/>
    <property type="evidence" value="ECO:0007669"/>
    <property type="project" value="TreeGrafter"/>
</dbReference>
<dbReference type="EMBL" id="AUSU01007205">
    <property type="protein sequence ID" value="EPS60920.1"/>
    <property type="molecule type" value="Genomic_DNA"/>
</dbReference>
<comment type="caution">
    <text evidence="3">The sequence shown here is derived from an EMBL/GenBank/DDBJ whole genome shotgun (WGS) entry which is preliminary data.</text>
</comment>
<evidence type="ECO:0000256" key="1">
    <source>
        <dbReference type="SAM" id="MobiDB-lite"/>
    </source>
</evidence>
<reference evidence="3 4" key="1">
    <citation type="journal article" date="2013" name="BMC Genomics">
        <title>The miniature genome of a carnivorous plant Genlisea aurea contains a low number of genes and short non-coding sequences.</title>
        <authorList>
            <person name="Leushkin E.V."/>
            <person name="Sutormin R.A."/>
            <person name="Nabieva E.R."/>
            <person name="Penin A.A."/>
            <person name="Kondrashov A.S."/>
            <person name="Logacheva M.D."/>
        </authorList>
    </citation>
    <scope>NUCLEOTIDE SEQUENCE [LARGE SCALE GENOMIC DNA]</scope>
</reference>
<proteinExistence type="predicted"/>
<dbReference type="PANTHER" id="PTHR15197:SF0">
    <property type="entry name" value="COILIN"/>
    <property type="match status" value="1"/>
</dbReference>
<feature type="compositionally biased region" description="Acidic residues" evidence="1">
    <location>
        <begin position="231"/>
        <end position="247"/>
    </location>
</feature>
<evidence type="ECO:0000313" key="3">
    <source>
        <dbReference type="EMBL" id="EPS60920.1"/>
    </source>
</evidence>
<evidence type="ECO:0000313" key="4">
    <source>
        <dbReference type="Proteomes" id="UP000015453"/>
    </source>
</evidence>
<evidence type="ECO:0000259" key="2">
    <source>
        <dbReference type="Pfam" id="PF15862"/>
    </source>
</evidence>
<dbReference type="InterPro" id="IPR031722">
    <property type="entry name" value="Coilin_N"/>
</dbReference>
<dbReference type="GO" id="GO:0000387">
    <property type="term" value="P:spliceosomal snRNP assembly"/>
    <property type="evidence" value="ECO:0007669"/>
    <property type="project" value="TreeGrafter"/>
</dbReference>
<dbReference type="PANTHER" id="PTHR15197">
    <property type="entry name" value="COILIN P80"/>
    <property type="match status" value="1"/>
</dbReference>